<reference evidence="2" key="1">
    <citation type="submission" date="2023-07" db="EMBL/GenBank/DDBJ databases">
        <title>Genome content predicts the carbon catabolic preferences of heterotrophic bacteria.</title>
        <authorList>
            <person name="Gralka M."/>
        </authorList>
    </citation>
    <scope>NUCLEOTIDE SEQUENCE</scope>
    <source>
        <strain evidence="2">5G01</strain>
    </source>
</reference>
<keyword evidence="3" id="KW-1185">Reference proteome</keyword>
<comment type="caution">
    <text evidence="2">The sequence shown here is derived from an EMBL/GenBank/DDBJ whole genome shotgun (WGS) entry which is preliminary data.</text>
</comment>
<dbReference type="RefSeq" id="WP_305451258.1">
    <property type="nucleotide sequence ID" value="NZ_JAUYVO010000022.1"/>
</dbReference>
<name>A0ABT9EZF1_9GAMM</name>
<evidence type="ECO:0000256" key="1">
    <source>
        <dbReference type="SAM" id="MobiDB-lite"/>
    </source>
</evidence>
<dbReference type="Proteomes" id="UP001177341">
    <property type="component" value="Unassembled WGS sequence"/>
</dbReference>
<proteinExistence type="predicted"/>
<evidence type="ECO:0000313" key="2">
    <source>
        <dbReference type="EMBL" id="MDP2524415.1"/>
    </source>
</evidence>
<gene>
    <name evidence="2" type="ORF">Q8W30_17765</name>
</gene>
<dbReference type="EMBL" id="JAUYVO010000022">
    <property type="protein sequence ID" value="MDP2524415.1"/>
    <property type="molecule type" value="Genomic_DNA"/>
</dbReference>
<protein>
    <submittedName>
        <fullName evidence="2">HNH/endonuclease VII fold toxin-2 domain-containing protein</fullName>
    </submittedName>
</protein>
<sequence length="134" mass="14471">MVVFSACPEYTEASGLSVCVEGTSHSLAGSHQLMHDSLDIDMAREGLIRLKNEATGESRALLKETISLDDAIDLAAKSIRESFPLSGCSLACLKDQMEDYYDGLCSSTRGEMPLKDHRGNAPYDVDTGGSTETY</sequence>
<accession>A0ABT9EZF1</accession>
<evidence type="ECO:0000313" key="3">
    <source>
        <dbReference type="Proteomes" id="UP001177341"/>
    </source>
</evidence>
<feature type="region of interest" description="Disordered" evidence="1">
    <location>
        <begin position="111"/>
        <end position="134"/>
    </location>
</feature>
<organism evidence="2 3">
    <name type="scientific">Neptunomonas phycophila</name>
    <dbReference type="NCBI Taxonomy" id="1572645"/>
    <lineage>
        <taxon>Bacteria</taxon>
        <taxon>Pseudomonadati</taxon>
        <taxon>Pseudomonadota</taxon>
        <taxon>Gammaproteobacteria</taxon>
        <taxon>Oceanospirillales</taxon>
        <taxon>Oceanospirillaceae</taxon>
        <taxon>Neptunomonas</taxon>
    </lineage>
</organism>